<protein>
    <recommendedName>
        <fullName evidence="3">General secretion pathway protein K</fullName>
    </recommendedName>
</protein>
<dbReference type="AlphaFoldDB" id="A0A1W1C340"/>
<keyword evidence="1" id="KW-0472">Membrane</keyword>
<reference evidence="2" key="1">
    <citation type="submission" date="2016-10" db="EMBL/GenBank/DDBJ databases">
        <authorList>
            <person name="de Groot N.N."/>
        </authorList>
    </citation>
    <scope>NUCLEOTIDE SEQUENCE</scope>
</reference>
<gene>
    <name evidence="2" type="ORF">MNB_SV-12-1014</name>
</gene>
<sequence>MDKTKRGIALFITLLVIASILSIVAVSFSYLEKVQKDAGKMSAIIQGNLFYKNTTDILKRFFPKGKADSKKLDIIYSIPLMLSEPKSGFNINLQCKPLMVGVPIKWLDESFTKKSPARLDLARDVLSKIMELYEIEEPNQLEEIILSWVNGVSREDSEYEERLRHKKGIISKKQFDRIILDYRLRYDDEKVFKIPWERYFVFVDVTKDVIIDGAYITAELISVAFDIPLQSVKDEWLIENDIDEKKMTLVEYLAQNASGEVINKKLFSKNALNAMHCEERYAYRNSYYSFSFDYSKERSTNFEFNGEL</sequence>
<keyword evidence="1" id="KW-0812">Transmembrane</keyword>
<evidence type="ECO:0008006" key="3">
    <source>
        <dbReference type="Google" id="ProtNLM"/>
    </source>
</evidence>
<evidence type="ECO:0000256" key="1">
    <source>
        <dbReference type="SAM" id="Phobius"/>
    </source>
</evidence>
<accession>A0A1W1C340</accession>
<name>A0A1W1C340_9ZZZZ</name>
<organism evidence="2">
    <name type="scientific">hydrothermal vent metagenome</name>
    <dbReference type="NCBI Taxonomy" id="652676"/>
    <lineage>
        <taxon>unclassified sequences</taxon>
        <taxon>metagenomes</taxon>
        <taxon>ecological metagenomes</taxon>
    </lineage>
</organism>
<feature type="transmembrane region" description="Helical" evidence="1">
    <location>
        <begin position="7"/>
        <end position="31"/>
    </location>
</feature>
<proteinExistence type="predicted"/>
<dbReference type="EMBL" id="FPHE01000095">
    <property type="protein sequence ID" value="SFV60121.1"/>
    <property type="molecule type" value="Genomic_DNA"/>
</dbReference>
<keyword evidence="1" id="KW-1133">Transmembrane helix</keyword>
<evidence type="ECO:0000313" key="2">
    <source>
        <dbReference type="EMBL" id="SFV60121.1"/>
    </source>
</evidence>